<name>A0A7J5ZNE9_AMEME</name>
<organism evidence="1 2">
    <name type="scientific">Ameiurus melas</name>
    <name type="common">Black bullhead</name>
    <name type="synonym">Silurus melas</name>
    <dbReference type="NCBI Taxonomy" id="219545"/>
    <lineage>
        <taxon>Eukaryota</taxon>
        <taxon>Metazoa</taxon>
        <taxon>Chordata</taxon>
        <taxon>Craniata</taxon>
        <taxon>Vertebrata</taxon>
        <taxon>Euteleostomi</taxon>
        <taxon>Actinopterygii</taxon>
        <taxon>Neopterygii</taxon>
        <taxon>Teleostei</taxon>
        <taxon>Ostariophysi</taxon>
        <taxon>Siluriformes</taxon>
        <taxon>Ictaluridae</taxon>
        <taxon>Ameiurus</taxon>
    </lineage>
</organism>
<evidence type="ECO:0000313" key="1">
    <source>
        <dbReference type="EMBL" id="KAF4072115.1"/>
    </source>
</evidence>
<accession>A0A7J5ZNE9</accession>
<gene>
    <name evidence="1" type="ORF">AMELA_G00270650</name>
</gene>
<dbReference type="AlphaFoldDB" id="A0A7J5ZNE9"/>
<evidence type="ECO:0000313" key="2">
    <source>
        <dbReference type="Proteomes" id="UP000593565"/>
    </source>
</evidence>
<proteinExistence type="predicted"/>
<keyword evidence="2" id="KW-1185">Reference proteome</keyword>
<dbReference type="EMBL" id="JAAGNN010000026">
    <property type="protein sequence ID" value="KAF4072115.1"/>
    <property type="molecule type" value="Genomic_DNA"/>
</dbReference>
<protein>
    <submittedName>
        <fullName evidence="1">Uncharacterized protein</fullName>
    </submittedName>
</protein>
<reference evidence="1 2" key="1">
    <citation type="submission" date="2020-02" db="EMBL/GenBank/DDBJ databases">
        <title>A chromosome-scale genome assembly of the black bullhead catfish (Ameiurus melas).</title>
        <authorList>
            <person name="Wen M."/>
            <person name="Zham M."/>
            <person name="Cabau C."/>
            <person name="Klopp C."/>
            <person name="Donnadieu C."/>
            <person name="Roques C."/>
            <person name="Bouchez O."/>
            <person name="Lampietro C."/>
            <person name="Jouanno E."/>
            <person name="Herpin A."/>
            <person name="Louis A."/>
            <person name="Berthelot C."/>
            <person name="Parey E."/>
            <person name="Roest-Crollius H."/>
            <person name="Braasch I."/>
            <person name="Postlethwait J."/>
            <person name="Robinson-Rechavi M."/>
            <person name="Echchiki A."/>
            <person name="Begum T."/>
            <person name="Montfort J."/>
            <person name="Schartl M."/>
            <person name="Bobe J."/>
            <person name="Guiguen Y."/>
        </authorList>
    </citation>
    <scope>NUCLEOTIDE SEQUENCE [LARGE SCALE GENOMIC DNA]</scope>
    <source>
        <strain evidence="1">M_S1</strain>
        <tissue evidence="1">Blood</tissue>
    </source>
</reference>
<comment type="caution">
    <text evidence="1">The sequence shown here is derived from an EMBL/GenBank/DDBJ whole genome shotgun (WGS) entry which is preliminary data.</text>
</comment>
<sequence>MSATSSHNACCSDSIFIAIGFNLSQQRLQHSGFQLPFSGLQFNLELHACLPSAHQGHGEPGACPRSTRYKAGYTLDRMLIHCRAQSHTLVTPISLPCMSLD</sequence>
<dbReference type="Proteomes" id="UP000593565">
    <property type="component" value="Unassembled WGS sequence"/>
</dbReference>